<dbReference type="SUPFAM" id="SSF52540">
    <property type="entry name" value="P-loop containing nucleoside triphosphate hydrolases"/>
    <property type="match status" value="1"/>
</dbReference>
<name>A0ABW1D897_9ACTN</name>
<evidence type="ECO:0000313" key="3">
    <source>
        <dbReference type="Proteomes" id="UP001596058"/>
    </source>
</evidence>
<feature type="region of interest" description="Disordered" evidence="1">
    <location>
        <begin position="214"/>
        <end position="233"/>
    </location>
</feature>
<protein>
    <submittedName>
        <fullName evidence="2">AAA family ATPase</fullName>
    </submittedName>
</protein>
<dbReference type="Proteomes" id="UP001596058">
    <property type="component" value="Unassembled WGS sequence"/>
</dbReference>
<dbReference type="InterPro" id="IPR052732">
    <property type="entry name" value="Cell-binding_unc_protein"/>
</dbReference>
<evidence type="ECO:0000256" key="1">
    <source>
        <dbReference type="SAM" id="MobiDB-lite"/>
    </source>
</evidence>
<gene>
    <name evidence="2" type="ORF">ACFPZ3_56825</name>
</gene>
<evidence type="ECO:0000313" key="2">
    <source>
        <dbReference type="EMBL" id="MFC5833378.1"/>
    </source>
</evidence>
<accession>A0ABW1D897</accession>
<keyword evidence="3" id="KW-1185">Reference proteome</keyword>
<reference evidence="3" key="1">
    <citation type="journal article" date="2019" name="Int. J. Syst. Evol. Microbiol.">
        <title>The Global Catalogue of Microorganisms (GCM) 10K type strain sequencing project: providing services to taxonomists for standard genome sequencing and annotation.</title>
        <authorList>
            <consortium name="The Broad Institute Genomics Platform"/>
            <consortium name="The Broad Institute Genome Sequencing Center for Infectious Disease"/>
            <person name="Wu L."/>
            <person name="Ma J."/>
        </authorList>
    </citation>
    <scope>NUCLEOTIDE SEQUENCE [LARGE SCALE GENOMIC DNA]</scope>
    <source>
        <strain evidence="3">CCUG 53903</strain>
    </source>
</reference>
<dbReference type="PANTHER" id="PTHR43883:SF1">
    <property type="entry name" value="GLUCONOKINASE"/>
    <property type="match status" value="1"/>
</dbReference>
<dbReference type="PANTHER" id="PTHR43883">
    <property type="entry name" value="SLR0207 PROTEIN"/>
    <property type="match status" value="1"/>
</dbReference>
<feature type="compositionally biased region" description="Basic and acidic residues" evidence="1">
    <location>
        <begin position="220"/>
        <end position="233"/>
    </location>
</feature>
<organism evidence="2 3">
    <name type="scientific">Nonomuraea insulae</name>
    <dbReference type="NCBI Taxonomy" id="1616787"/>
    <lineage>
        <taxon>Bacteria</taxon>
        <taxon>Bacillati</taxon>
        <taxon>Actinomycetota</taxon>
        <taxon>Actinomycetes</taxon>
        <taxon>Streptosporangiales</taxon>
        <taxon>Streptosporangiaceae</taxon>
        <taxon>Nonomuraea</taxon>
    </lineage>
</organism>
<sequence>MSQQFHPTHQDPFPRASEAFLAVADKPAATTAKAKPDHDVQAEPAKLFLMVGLPGAGKSTRAEELAVAHLALRLTPDEWMISLFDGSQPDGKRDILEGRLIALALRALRLGTNVVLDFGLWSRDERSALRWLATSAGAACQVIYLPIDKDVQRARIAHRQATAPHTTFPMSEADIDTWRKQFQAPDAAELGGGDIPGPPPGWLGWPEWAADRWPSLAHGDASEARRRHRPAAE</sequence>
<dbReference type="EMBL" id="JBHSPA010000093">
    <property type="protein sequence ID" value="MFC5833378.1"/>
    <property type="molecule type" value="Genomic_DNA"/>
</dbReference>
<proteinExistence type="predicted"/>
<comment type="caution">
    <text evidence="2">The sequence shown here is derived from an EMBL/GenBank/DDBJ whole genome shotgun (WGS) entry which is preliminary data.</text>
</comment>
<dbReference type="Pfam" id="PF13671">
    <property type="entry name" value="AAA_33"/>
    <property type="match status" value="1"/>
</dbReference>
<dbReference type="RefSeq" id="WP_379522805.1">
    <property type="nucleotide sequence ID" value="NZ_JBHSPA010000093.1"/>
</dbReference>
<dbReference type="InterPro" id="IPR027417">
    <property type="entry name" value="P-loop_NTPase"/>
</dbReference>
<dbReference type="Gene3D" id="3.40.50.300">
    <property type="entry name" value="P-loop containing nucleotide triphosphate hydrolases"/>
    <property type="match status" value="1"/>
</dbReference>
<feature type="region of interest" description="Disordered" evidence="1">
    <location>
        <begin position="187"/>
        <end position="207"/>
    </location>
</feature>